<dbReference type="AlphaFoldDB" id="A0A1F6WAM0"/>
<dbReference type="EMBL" id="MFUJ01000035">
    <property type="protein sequence ID" value="OGI78924.1"/>
    <property type="molecule type" value="Genomic_DNA"/>
</dbReference>
<gene>
    <name evidence="1" type="ORF">A3F19_01765</name>
</gene>
<dbReference type="Pfam" id="PF13692">
    <property type="entry name" value="Glyco_trans_1_4"/>
    <property type="match status" value="1"/>
</dbReference>
<dbReference type="SUPFAM" id="SSF53756">
    <property type="entry name" value="UDP-Glycosyltransferase/glycogen phosphorylase"/>
    <property type="match status" value="1"/>
</dbReference>
<organism evidence="1 2">
    <name type="scientific">Candidatus Nomurabacteria bacterium RIFCSPHIGHO2_12_FULL_37_29</name>
    <dbReference type="NCBI Taxonomy" id="1801759"/>
    <lineage>
        <taxon>Bacteria</taxon>
        <taxon>Candidatus Nomuraibacteriota</taxon>
    </lineage>
</organism>
<sequence>MRLLIVTQKVDKNDPVLGFFHRWIEKFAKNFERVTVICLGKGEYNLPANVKVLSLGKEEHRSKAEYLSRFYRYIWSERKSYDAVFVHMNQEYVLLGGLFWKLWGKKIALWYVHRQKNVRLWIAEKLSHLIFTSTPESFHIKSKKVQYVGHGIDTNIFRPSSRDWSSHTLLSVGRITPIKNCQVLLNTLSLLVKKDPKWRAIFVGDPATNPDKLYKKKLEKKIEEDGLASSVQFIGSLTPIEVQDRFSKASASVNMTPTGGMDKVVLESLAAGCPVFTSNTAFQALFGERSADFIFSFGNALDLAQKIECFDTSVDRVTIIDQLSEKVRREYGVENIITKISNILSK</sequence>
<dbReference type="CDD" id="cd03801">
    <property type="entry name" value="GT4_PimA-like"/>
    <property type="match status" value="1"/>
</dbReference>
<dbReference type="PANTHER" id="PTHR45947:SF3">
    <property type="entry name" value="SULFOQUINOVOSYL TRANSFERASE SQD2"/>
    <property type="match status" value="1"/>
</dbReference>
<accession>A0A1F6WAM0</accession>
<evidence type="ECO:0000313" key="1">
    <source>
        <dbReference type="EMBL" id="OGI78924.1"/>
    </source>
</evidence>
<dbReference type="InterPro" id="IPR050194">
    <property type="entry name" value="Glycosyltransferase_grp1"/>
</dbReference>
<protein>
    <submittedName>
        <fullName evidence="1">Uncharacterized protein</fullName>
    </submittedName>
</protein>
<dbReference type="GO" id="GO:0016757">
    <property type="term" value="F:glycosyltransferase activity"/>
    <property type="evidence" value="ECO:0007669"/>
    <property type="project" value="TreeGrafter"/>
</dbReference>
<dbReference type="PANTHER" id="PTHR45947">
    <property type="entry name" value="SULFOQUINOVOSYL TRANSFERASE SQD2"/>
    <property type="match status" value="1"/>
</dbReference>
<dbReference type="Proteomes" id="UP000177052">
    <property type="component" value="Unassembled WGS sequence"/>
</dbReference>
<evidence type="ECO:0000313" key="2">
    <source>
        <dbReference type="Proteomes" id="UP000177052"/>
    </source>
</evidence>
<reference evidence="1 2" key="1">
    <citation type="journal article" date="2016" name="Nat. Commun.">
        <title>Thousands of microbial genomes shed light on interconnected biogeochemical processes in an aquifer system.</title>
        <authorList>
            <person name="Anantharaman K."/>
            <person name="Brown C.T."/>
            <person name="Hug L.A."/>
            <person name="Sharon I."/>
            <person name="Castelle C.J."/>
            <person name="Probst A.J."/>
            <person name="Thomas B.C."/>
            <person name="Singh A."/>
            <person name="Wilkins M.J."/>
            <person name="Karaoz U."/>
            <person name="Brodie E.L."/>
            <person name="Williams K.H."/>
            <person name="Hubbard S.S."/>
            <person name="Banfield J.F."/>
        </authorList>
    </citation>
    <scope>NUCLEOTIDE SEQUENCE [LARGE SCALE GENOMIC DNA]</scope>
</reference>
<proteinExistence type="predicted"/>
<name>A0A1F6WAM0_9BACT</name>
<dbReference type="Gene3D" id="3.40.50.2000">
    <property type="entry name" value="Glycogen Phosphorylase B"/>
    <property type="match status" value="2"/>
</dbReference>
<comment type="caution">
    <text evidence="1">The sequence shown here is derived from an EMBL/GenBank/DDBJ whole genome shotgun (WGS) entry which is preliminary data.</text>
</comment>